<accession>E1QJJ9</accession>
<dbReference type="eggNOG" id="COG0456">
    <property type="taxonomic scope" value="Bacteria"/>
</dbReference>
<dbReference type="Proteomes" id="UP000009047">
    <property type="component" value="Chromosome"/>
</dbReference>
<dbReference type="SUPFAM" id="SSF55729">
    <property type="entry name" value="Acyl-CoA N-acyltransferases (Nat)"/>
    <property type="match status" value="1"/>
</dbReference>
<dbReference type="HOGENOM" id="CLU_105924_0_0_7"/>
<reference evidence="2 3" key="1">
    <citation type="journal article" date="2010" name="Stand. Genomic Sci.">
        <title>Complete genome sequence of Desulfarculus baarsii type strain (2st14).</title>
        <authorList>
            <person name="Sun H."/>
            <person name="Spring S."/>
            <person name="Lapidus A."/>
            <person name="Davenport K."/>
            <person name="Del Rio T.G."/>
            <person name="Tice H."/>
            <person name="Nolan M."/>
            <person name="Copeland A."/>
            <person name="Cheng J.F."/>
            <person name="Lucas S."/>
            <person name="Tapia R."/>
            <person name="Goodwin L."/>
            <person name="Pitluck S."/>
            <person name="Ivanova N."/>
            <person name="Pagani I."/>
            <person name="Mavromatis K."/>
            <person name="Ovchinnikova G."/>
            <person name="Pati A."/>
            <person name="Chen A."/>
            <person name="Palaniappan K."/>
            <person name="Hauser L."/>
            <person name="Chang Y.J."/>
            <person name="Jeffries C.D."/>
            <person name="Detter J.C."/>
            <person name="Han C."/>
            <person name="Rohde M."/>
            <person name="Brambilla E."/>
            <person name="Goker M."/>
            <person name="Woyke T."/>
            <person name="Bristow J."/>
            <person name="Eisen J.A."/>
            <person name="Markowitz V."/>
            <person name="Hugenholtz P."/>
            <person name="Kyrpides N.C."/>
            <person name="Klenk H.P."/>
            <person name="Land M."/>
        </authorList>
    </citation>
    <scope>NUCLEOTIDE SEQUENCE [LARGE SCALE GENOMIC DNA]</scope>
    <source>
        <strain evidence="3">ATCC 33931 / DSM 2075 / LMG 7858 / VKM B-1802 / 2st14</strain>
    </source>
</reference>
<dbReference type="EMBL" id="CP002085">
    <property type="protein sequence ID" value="ADK85742.1"/>
    <property type="molecule type" value="Genomic_DNA"/>
</dbReference>
<protein>
    <submittedName>
        <fullName evidence="2">GCN5-related N-acetyltransferase</fullName>
    </submittedName>
</protein>
<dbReference type="CDD" id="cd04301">
    <property type="entry name" value="NAT_SF"/>
    <property type="match status" value="1"/>
</dbReference>
<dbReference type="PROSITE" id="PS51186">
    <property type="entry name" value="GNAT"/>
    <property type="match status" value="1"/>
</dbReference>
<evidence type="ECO:0000313" key="3">
    <source>
        <dbReference type="Proteomes" id="UP000009047"/>
    </source>
</evidence>
<dbReference type="InterPro" id="IPR016181">
    <property type="entry name" value="Acyl_CoA_acyltransferase"/>
</dbReference>
<dbReference type="KEGG" id="dbr:Deba_2380"/>
<dbReference type="InterPro" id="IPR000182">
    <property type="entry name" value="GNAT_dom"/>
</dbReference>
<name>E1QJJ9_DESB2</name>
<dbReference type="GO" id="GO:0016747">
    <property type="term" value="F:acyltransferase activity, transferring groups other than amino-acyl groups"/>
    <property type="evidence" value="ECO:0007669"/>
    <property type="project" value="InterPro"/>
</dbReference>
<dbReference type="Pfam" id="PF00583">
    <property type="entry name" value="Acetyltransf_1"/>
    <property type="match status" value="1"/>
</dbReference>
<evidence type="ECO:0000313" key="2">
    <source>
        <dbReference type="EMBL" id="ADK85742.1"/>
    </source>
</evidence>
<proteinExistence type="predicted"/>
<dbReference type="AlphaFoldDB" id="E1QJJ9"/>
<keyword evidence="3" id="KW-1185">Reference proteome</keyword>
<sequence>MDGLELRQGYRPGLIGALTRLHAEYYHHAWGFDHSFEAQVASQLAEFVERFQPGRDVLLSAWRGPELAGALAVDHAAGEPGLRLRWFIVDRPWRGGGLGPALLERAVRLALEPGPARVYLYTFRGLEAAKALYTRAGFYLAKEHALHQWGASIIEQLYETRPPGQP</sequence>
<evidence type="ECO:0000259" key="1">
    <source>
        <dbReference type="PROSITE" id="PS51186"/>
    </source>
</evidence>
<gene>
    <name evidence="2" type="ordered locus">Deba_2380</name>
</gene>
<feature type="domain" description="N-acetyltransferase" evidence="1">
    <location>
        <begin position="4"/>
        <end position="160"/>
    </location>
</feature>
<dbReference type="STRING" id="644282.Deba_2380"/>
<organism evidence="2 3">
    <name type="scientific">Desulfarculus baarsii (strain ATCC 33931 / DSM 2075 / LMG 7858 / VKM B-1802 / 2st14)</name>
    <dbReference type="NCBI Taxonomy" id="644282"/>
    <lineage>
        <taxon>Bacteria</taxon>
        <taxon>Pseudomonadati</taxon>
        <taxon>Thermodesulfobacteriota</taxon>
        <taxon>Desulfarculia</taxon>
        <taxon>Desulfarculales</taxon>
        <taxon>Desulfarculaceae</taxon>
        <taxon>Desulfarculus</taxon>
    </lineage>
</organism>
<dbReference type="Gene3D" id="3.40.630.30">
    <property type="match status" value="1"/>
</dbReference>